<dbReference type="PANTHER" id="PTHR42781">
    <property type="entry name" value="SPERMIDINE/PUTRESCINE IMPORT ATP-BINDING PROTEIN POTA"/>
    <property type="match status" value="1"/>
</dbReference>
<keyword evidence="3 5" id="KW-0067">ATP-binding</keyword>
<dbReference type="GO" id="GO:0022857">
    <property type="term" value="F:transmembrane transporter activity"/>
    <property type="evidence" value="ECO:0007669"/>
    <property type="project" value="InterPro"/>
</dbReference>
<dbReference type="InterPro" id="IPR008995">
    <property type="entry name" value="Mo/tungstate-bd_C_term_dom"/>
</dbReference>
<dbReference type="GO" id="GO:0016887">
    <property type="term" value="F:ATP hydrolysis activity"/>
    <property type="evidence" value="ECO:0007669"/>
    <property type="project" value="InterPro"/>
</dbReference>
<dbReference type="PANTHER" id="PTHR42781:SF4">
    <property type="entry name" value="SPERMIDINE_PUTRESCINE IMPORT ATP-BINDING PROTEIN POTA"/>
    <property type="match status" value="1"/>
</dbReference>
<feature type="domain" description="ABC transporter" evidence="4">
    <location>
        <begin position="5"/>
        <end position="235"/>
    </location>
</feature>
<dbReference type="EMBL" id="CP116967">
    <property type="protein sequence ID" value="WNM57664.1"/>
    <property type="molecule type" value="Genomic_DNA"/>
</dbReference>
<dbReference type="SUPFAM" id="SSF52540">
    <property type="entry name" value="P-loop containing nucleoside triphosphate hydrolases"/>
    <property type="match status" value="1"/>
</dbReference>
<dbReference type="GO" id="GO:0043190">
    <property type="term" value="C:ATP-binding cassette (ABC) transporter complex"/>
    <property type="evidence" value="ECO:0007669"/>
    <property type="project" value="InterPro"/>
</dbReference>
<dbReference type="PROSITE" id="PS50893">
    <property type="entry name" value="ABC_TRANSPORTER_2"/>
    <property type="match status" value="1"/>
</dbReference>
<dbReference type="GO" id="GO:0005524">
    <property type="term" value="F:ATP binding"/>
    <property type="evidence" value="ECO:0007669"/>
    <property type="project" value="UniProtKB-KW"/>
</dbReference>
<dbReference type="RefSeq" id="WP_312642409.1">
    <property type="nucleotide sequence ID" value="NZ_CP116967.1"/>
</dbReference>
<dbReference type="Gene3D" id="3.40.50.300">
    <property type="entry name" value="P-loop containing nucleotide triphosphate hydrolases"/>
    <property type="match status" value="1"/>
</dbReference>
<dbReference type="FunFam" id="3.40.50.300:FF:000425">
    <property type="entry name" value="Probable ABC transporter, ATP-binding subunit"/>
    <property type="match status" value="1"/>
</dbReference>
<proteinExistence type="predicted"/>
<dbReference type="Proteomes" id="UP001302719">
    <property type="component" value="Chromosome"/>
</dbReference>
<dbReference type="Pfam" id="PF00005">
    <property type="entry name" value="ABC_tran"/>
    <property type="match status" value="1"/>
</dbReference>
<evidence type="ECO:0000259" key="4">
    <source>
        <dbReference type="PROSITE" id="PS50893"/>
    </source>
</evidence>
<reference evidence="5 6" key="1">
    <citation type="submission" date="2023-01" db="EMBL/GenBank/DDBJ databases">
        <title>Cultivation and genomic characterization of new, ubiquitous marine nitrite-oxidizing bacteria from the Nitrospirales.</title>
        <authorList>
            <person name="Mueller A.J."/>
            <person name="Daebeler A."/>
            <person name="Herbold C.W."/>
            <person name="Kirkegaard R.H."/>
            <person name="Daims H."/>
        </authorList>
    </citation>
    <scope>NUCLEOTIDE SEQUENCE [LARGE SCALE GENOMIC DNA]</scope>
    <source>
        <strain evidence="5 6">VA</strain>
    </source>
</reference>
<evidence type="ECO:0000313" key="5">
    <source>
        <dbReference type="EMBL" id="WNM57664.1"/>
    </source>
</evidence>
<evidence type="ECO:0000256" key="1">
    <source>
        <dbReference type="ARBA" id="ARBA00022448"/>
    </source>
</evidence>
<dbReference type="InterPro" id="IPR017871">
    <property type="entry name" value="ABC_transporter-like_CS"/>
</dbReference>
<keyword evidence="6" id="KW-1185">Reference proteome</keyword>
<dbReference type="SMART" id="SM00382">
    <property type="entry name" value="AAA"/>
    <property type="match status" value="1"/>
</dbReference>
<dbReference type="InterPro" id="IPR003439">
    <property type="entry name" value="ABC_transporter-like_ATP-bd"/>
</dbReference>
<dbReference type="InterPro" id="IPR027417">
    <property type="entry name" value="P-loop_NTPase"/>
</dbReference>
<keyword evidence="1" id="KW-0813">Transport</keyword>
<dbReference type="InterPro" id="IPR003593">
    <property type="entry name" value="AAA+_ATPase"/>
</dbReference>
<dbReference type="PROSITE" id="PS00211">
    <property type="entry name" value="ABC_TRANSPORTER_1"/>
    <property type="match status" value="1"/>
</dbReference>
<name>A0AA96GFG5_9BACT</name>
<dbReference type="Gene3D" id="2.40.50.100">
    <property type="match status" value="1"/>
</dbReference>
<dbReference type="GO" id="GO:0015697">
    <property type="term" value="P:quaternary ammonium group transport"/>
    <property type="evidence" value="ECO:0007669"/>
    <property type="project" value="UniProtKB-ARBA"/>
</dbReference>
<evidence type="ECO:0000313" key="6">
    <source>
        <dbReference type="Proteomes" id="UP001302719"/>
    </source>
</evidence>
<evidence type="ECO:0000256" key="3">
    <source>
        <dbReference type="ARBA" id="ARBA00022840"/>
    </source>
</evidence>
<dbReference type="AlphaFoldDB" id="A0AA96GFG5"/>
<sequence>MNESVVLDKVIKTHGLVRAVDHVSLSIQSGEFFSILGPSGSGKSTILRLIAGLDRPDQGDIVIQQRVVTLDPPHKRPVNMVFQHYALFPHLSVFENVAFGLHMKGERQANIQTAVSHMLALVRLQGKEKRLPGQLSGGEQQRVALARALVNRPVVLLLDEPLAALDQQLRQEMQGELKRLQREVKATFICVTHQQDEALMLSDRIAVMQGGKVLQVGTPQEIYDRPVSSTVAQFIGLSNVLSGTIASCESGWCRVEHDVLASVKVTCSPHDSLQGAVTVMVRPERIHVSSDLSPNGYDNRLQAIVHQVAFSGNEVVYHVRLRDEAIWMARVPIAEAQARPLAVGQPVYVQWRAQEGMVLPAHPAPC</sequence>
<protein>
    <submittedName>
        <fullName evidence="5">ABC transporter ATP-binding protein</fullName>
    </submittedName>
</protein>
<dbReference type="SUPFAM" id="SSF50331">
    <property type="entry name" value="MOP-like"/>
    <property type="match status" value="1"/>
</dbReference>
<dbReference type="InterPro" id="IPR050093">
    <property type="entry name" value="ABC_SmlMolc_Importer"/>
</dbReference>
<dbReference type="InterPro" id="IPR013611">
    <property type="entry name" value="Transp-assoc_OB_typ2"/>
</dbReference>
<organism evidence="5 6">
    <name type="scientific">Candidatus Nitrospira allomarina</name>
    <dbReference type="NCBI Taxonomy" id="3020900"/>
    <lineage>
        <taxon>Bacteria</taxon>
        <taxon>Pseudomonadati</taxon>
        <taxon>Nitrospirota</taxon>
        <taxon>Nitrospiria</taxon>
        <taxon>Nitrospirales</taxon>
        <taxon>Nitrospiraceae</taxon>
        <taxon>Nitrospira</taxon>
    </lineage>
</organism>
<keyword evidence="2" id="KW-0547">Nucleotide-binding</keyword>
<evidence type="ECO:0000256" key="2">
    <source>
        <dbReference type="ARBA" id="ARBA00022741"/>
    </source>
</evidence>
<dbReference type="KEGG" id="nall:PP769_17090"/>
<accession>A0AA96GFG5</accession>
<gene>
    <name evidence="5" type="ORF">PP769_17090</name>
</gene>
<dbReference type="Pfam" id="PF08402">
    <property type="entry name" value="TOBE_2"/>
    <property type="match status" value="1"/>
</dbReference>